<dbReference type="AlphaFoldDB" id="A0A0A9C7X7"/>
<dbReference type="EMBL" id="GBRH01226254">
    <property type="protein sequence ID" value="JAD71641.1"/>
    <property type="molecule type" value="Transcribed_RNA"/>
</dbReference>
<reference evidence="1" key="2">
    <citation type="journal article" date="2015" name="Data Brief">
        <title>Shoot transcriptome of the giant reed, Arundo donax.</title>
        <authorList>
            <person name="Barrero R.A."/>
            <person name="Guerrero F.D."/>
            <person name="Moolhuijzen P."/>
            <person name="Goolsby J.A."/>
            <person name="Tidwell J."/>
            <person name="Bellgard S.E."/>
            <person name="Bellgard M.I."/>
        </authorList>
    </citation>
    <scope>NUCLEOTIDE SEQUENCE</scope>
    <source>
        <tissue evidence="1">Shoot tissue taken approximately 20 cm above the soil surface</tissue>
    </source>
</reference>
<protein>
    <submittedName>
        <fullName evidence="1">Uncharacterized protein</fullName>
    </submittedName>
</protein>
<proteinExistence type="predicted"/>
<accession>A0A0A9C7X7</accession>
<sequence>MKVHFLKFIRVLQFPIFIFKREMLRLLHTF</sequence>
<organism evidence="1">
    <name type="scientific">Arundo donax</name>
    <name type="common">Giant reed</name>
    <name type="synonym">Donax arundinaceus</name>
    <dbReference type="NCBI Taxonomy" id="35708"/>
    <lineage>
        <taxon>Eukaryota</taxon>
        <taxon>Viridiplantae</taxon>
        <taxon>Streptophyta</taxon>
        <taxon>Embryophyta</taxon>
        <taxon>Tracheophyta</taxon>
        <taxon>Spermatophyta</taxon>
        <taxon>Magnoliopsida</taxon>
        <taxon>Liliopsida</taxon>
        <taxon>Poales</taxon>
        <taxon>Poaceae</taxon>
        <taxon>PACMAD clade</taxon>
        <taxon>Arundinoideae</taxon>
        <taxon>Arundineae</taxon>
        <taxon>Arundo</taxon>
    </lineage>
</organism>
<evidence type="ECO:0000313" key="1">
    <source>
        <dbReference type="EMBL" id="JAD71641.1"/>
    </source>
</evidence>
<reference evidence="1" key="1">
    <citation type="submission" date="2014-09" db="EMBL/GenBank/DDBJ databases">
        <authorList>
            <person name="Magalhaes I.L.F."/>
            <person name="Oliveira U."/>
            <person name="Santos F.R."/>
            <person name="Vidigal T.H.D.A."/>
            <person name="Brescovit A.D."/>
            <person name="Santos A.J."/>
        </authorList>
    </citation>
    <scope>NUCLEOTIDE SEQUENCE</scope>
    <source>
        <tissue evidence="1">Shoot tissue taken approximately 20 cm above the soil surface</tissue>
    </source>
</reference>
<name>A0A0A9C7X7_ARUDO</name>